<organism evidence="2 3">
    <name type="scientific">Hibiscus sabdariffa</name>
    <name type="common">roselle</name>
    <dbReference type="NCBI Taxonomy" id="183260"/>
    <lineage>
        <taxon>Eukaryota</taxon>
        <taxon>Viridiplantae</taxon>
        <taxon>Streptophyta</taxon>
        <taxon>Embryophyta</taxon>
        <taxon>Tracheophyta</taxon>
        <taxon>Spermatophyta</taxon>
        <taxon>Magnoliopsida</taxon>
        <taxon>eudicotyledons</taxon>
        <taxon>Gunneridae</taxon>
        <taxon>Pentapetalae</taxon>
        <taxon>rosids</taxon>
        <taxon>malvids</taxon>
        <taxon>Malvales</taxon>
        <taxon>Malvaceae</taxon>
        <taxon>Malvoideae</taxon>
        <taxon>Hibiscus</taxon>
    </lineage>
</organism>
<evidence type="ECO:0000313" key="2">
    <source>
        <dbReference type="EMBL" id="KAK8562409.1"/>
    </source>
</evidence>
<evidence type="ECO:0000256" key="1">
    <source>
        <dbReference type="SAM" id="MobiDB-lite"/>
    </source>
</evidence>
<accession>A0ABR2EK84</accession>
<dbReference type="InterPro" id="IPR021109">
    <property type="entry name" value="Peptidase_aspartic_dom_sf"/>
</dbReference>
<sequence>MDNKEIEFFEKVGKGRNSYVCTLEGSKIRYGVDRPLVISLQPREESSSQEKGPQGIPKLVISAPNPFPFKSTKQVPWNYNAHISTQSEEGAQDVEGSHREAQPTQGEESPKKEVVNEVGHFTRSGRCYSPETTKDSETCRDKDKTVVGEPKKIFREEPPPKINEPMTEAQAQEFLKFLKHSEYNIVEQLHKQQAQISILELLLCSEKHREALLKVLNQTFVPDNISALNITTHCNGYVLPGVLIDNGSALNVLPLATLQRLLVDSSHIKPYRNSVRAFDGTQREAIGKIEIPLLIGPTEYTVEFLVMDIKPTYNCLLGRLWIHSAGAVPSSLHQKLKFVIEGKLVCVEAEQDIIASVTSDTPYVKTNEEAVECTFRALEFVNAAFIAEGRRIPRPRLSNWLRDTFTFGGIVNTEQKVNEAIQENDKLRDEEMFSESLEGMMVNMVSDEAEGIQFLSEIRPCLPGETFNNWTCCDAPVTLRSPIISCMNDAESNPEIGSNADEMEGEIPEELIKLVTNEDKKLLPYQEELETLNLGTEEEIKEVKIGTTLSPKTRQDLIQLLREFQHVFAWITKICKIGYRYCGTQVTHETRLQTSTTKAQKNED</sequence>
<feature type="region of interest" description="Disordered" evidence="1">
    <location>
        <begin position="87"/>
        <end position="113"/>
    </location>
</feature>
<dbReference type="Proteomes" id="UP001472677">
    <property type="component" value="Unassembled WGS sequence"/>
</dbReference>
<evidence type="ECO:0000313" key="3">
    <source>
        <dbReference type="Proteomes" id="UP001472677"/>
    </source>
</evidence>
<reference evidence="2 3" key="1">
    <citation type="journal article" date="2024" name="G3 (Bethesda)">
        <title>Genome assembly of Hibiscus sabdariffa L. provides insights into metabolisms of medicinal natural products.</title>
        <authorList>
            <person name="Kim T."/>
        </authorList>
    </citation>
    <scope>NUCLEOTIDE SEQUENCE [LARGE SCALE GENOMIC DNA]</scope>
    <source>
        <strain evidence="2">TK-2024</strain>
        <tissue evidence="2">Old leaves</tissue>
    </source>
</reference>
<dbReference type="EMBL" id="JBBPBM010000012">
    <property type="protein sequence ID" value="KAK8562409.1"/>
    <property type="molecule type" value="Genomic_DNA"/>
</dbReference>
<comment type="caution">
    <text evidence="2">The sequence shown here is derived from an EMBL/GenBank/DDBJ whole genome shotgun (WGS) entry which is preliminary data.</text>
</comment>
<feature type="region of interest" description="Disordered" evidence="1">
    <location>
        <begin position="42"/>
        <end position="67"/>
    </location>
</feature>
<name>A0ABR2EK84_9ROSI</name>
<keyword evidence="3" id="KW-1185">Reference proteome</keyword>
<protein>
    <submittedName>
        <fullName evidence="2">Uncharacterized protein</fullName>
    </submittedName>
</protein>
<gene>
    <name evidence="2" type="ORF">V6N12_010490</name>
</gene>
<dbReference type="Gene3D" id="2.40.70.10">
    <property type="entry name" value="Acid Proteases"/>
    <property type="match status" value="1"/>
</dbReference>
<proteinExistence type="predicted"/>
<dbReference type="PANTHER" id="PTHR32108">
    <property type="entry name" value="DNA-DIRECTED RNA POLYMERASE SUBUNIT ALPHA"/>
    <property type="match status" value="1"/>
</dbReference>
<dbReference type="CDD" id="cd00303">
    <property type="entry name" value="retropepsin_like"/>
    <property type="match status" value="1"/>
</dbReference>
<dbReference type="PANTHER" id="PTHR32108:SF9">
    <property type="entry name" value="REVERSE TRANSCRIPTASE RNASE H-LIKE DOMAIN-CONTAINING PROTEIN"/>
    <property type="match status" value="1"/>
</dbReference>